<gene>
    <name evidence="1" type="ORF">EYS06_10545</name>
</gene>
<protein>
    <submittedName>
        <fullName evidence="1">Uncharacterized protein</fullName>
    </submittedName>
</protein>
<name>A0A7Z7YMV7_ESCAL</name>
<evidence type="ECO:0000313" key="1">
    <source>
        <dbReference type="EMBL" id="TBR53318.1"/>
    </source>
</evidence>
<dbReference type="AlphaFoldDB" id="A0A7Z7YMV7"/>
<proteinExistence type="predicted"/>
<dbReference type="RefSeq" id="WP_059215072.1">
    <property type="nucleotide sequence ID" value="NZ_BBVG01000008.1"/>
</dbReference>
<comment type="caution">
    <text evidence="1">The sequence shown here is derived from an EMBL/GenBank/DDBJ whole genome shotgun (WGS) entry which is preliminary data.</text>
</comment>
<evidence type="ECO:0000313" key="2">
    <source>
        <dbReference type="Proteomes" id="UP000292187"/>
    </source>
</evidence>
<dbReference type="EMBL" id="SIZV01000011">
    <property type="protein sequence ID" value="TBR53318.1"/>
    <property type="molecule type" value="Genomic_DNA"/>
</dbReference>
<dbReference type="Proteomes" id="UP000292187">
    <property type="component" value="Unassembled WGS sequence"/>
</dbReference>
<reference evidence="1 2" key="1">
    <citation type="submission" date="2019-02" db="EMBL/GenBank/DDBJ databases">
        <title>Draft genome sequence of Escherichia albertii strain Mex-12/320a, isolated from an infant with diarrhea, harboring virulence genes associated with diarrheagenic strains of enteropathogenic E. coli.</title>
        <authorList>
            <person name="Maldonado-Puga S."/>
            <person name="Meza-Segura M."/>
            <person name="Zaidi M.B."/>
            <person name="Estrada-Garcia T."/>
        </authorList>
    </citation>
    <scope>NUCLEOTIDE SEQUENCE [LARGE SCALE GENOMIC DNA]</scope>
    <source>
        <strain evidence="1 2">Mex-12/320a</strain>
    </source>
</reference>
<organism evidence="1 2">
    <name type="scientific">Escherichia albertii</name>
    <dbReference type="NCBI Taxonomy" id="208962"/>
    <lineage>
        <taxon>Bacteria</taxon>
        <taxon>Pseudomonadati</taxon>
        <taxon>Pseudomonadota</taxon>
        <taxon>Gammaproteobacteria</taxon>
        <taxon>Enterobacterales</taxon>
        <taxon>Enterobacteriaceae</taxon>
        <taxon>Escherichia</taxon>
    </lineage>
</organism>
<accession>A0A7Z7YMV7</accession>
<sequence length="218" mass="23938">MTHTLYRSGTPESQSEEICWLAYSTKGVNDDNFPETARHLLKAVEDSGDVANWGDTKIGTILTMPAAEIKEKLLQNSRLRGVFSNPRAAVKFLQILKKKELNQSILLSGVITELRHICKEAGVTPCYANMSLGVFGNTSRLTDAKTLSVTTMCGHQRIPAKYVQALQHDVEQEKITAEEAAKKLGSICMCGVFNPNRAASILANKQQPCSCRDNGNLL</sequence>